<accession>A0A848HC76</accession>
<dbReference type="Proteomes" id="UP000541185">
    <property type="component" value="Unassembled WGS sequence"/>
</dbReference>
<dbReference type="AlphaFoldDB" id="A0A848HC76"/>
<gene>
    <name evidence="1" type="ORF">HHL11_25215</name>
</gene>
<dbReference type="EMBL" id="JABBFX010000003">
    <property type="protein sequence ID" value="NML47070.1"/>
    <property type="molecule type" value="Genomic_DNA"/>
</dbReference>
<comment type="caution">
    <text evidence="1">The sequence shown here is derived from an EMBL/GenBank/DDBJ whole genome shotgun (WGS) entry which is preliminary data.</text>
</comment>
<name>A0A848HC76_9BURK</name>
<reference evidence="1 2" key="1">
    <citation type="submission" date="2020-04" db="EMBL/GenBank/DDBJ databases">
        <title>Ramlibacter sp. G-1-2-2 isolated from soil.</title>
        <authorList>
            <person name="Dahal R.H."/>
        </authorList>
    </citation>
    <scope>NUCLEOTIDE SEQUENCE [LARGE SCALE GENOMIC DNA]</scope>
    <source>
        <strain evidence="1 2">G-1-2-2</strain>
    </source>
</reference>
<dbReference type="RefSeq" id="WP_169421372.1">
    <property type="nucleotide sequence ID" value="NZ_JABBFX010000003.1"/>
</dbReference>
<evidence type="ECO:0000313" key="1">
    <source>
        <dbReference type="EMBL" id="NML47070.1"/>
    </source>
</evidence>
<sequence length="46" mass="5296">MERYPRNAWYVAALHDEVRAGELLVHDAGAVRCRRKLEALLCAEEN</sequence>
<proteinExistence type="predicted"/>
<keyword evidence="2" id="KW-1185">Reference proteome</keyword>
<evidence type="ECO:0000313" key="2">
    <source>
        <dbReference type="Proteomes" id="UP000541185"/>
    </source>
</evidence>
<organism evidence="1 2">
    <name type="scientific">Ramlibacter agri</name>
    <dbReference type="NCBI Taxonomy" id="2728837"/>
    <lineage>
        <taxon>Bacteria</taxon>
        <taxon>Pseudomonadati</taxon>
        <taxon>Pseudomonadota</taxon>
        <taxon>Betaproteobacteria</taxon>
        <taxon>Burkholderiales</taxon>
        <taxon>Comamonadaceae</taxon>
        <taxon>Ramlibacter</taxon>
    </lineage>
</organism>
<protein>
    <submittedName>
        <fullName evidence="1">Uncharacterized protein</fullName>
    </submittedName>
</protein>